<keyword evidence="1 2" id="KW-0732">Signal</keyword>
<dbReference type="InterPro" id="IPR051099">
    <property type="entry name" value="AGR/TXD"/>
</dbReference>
<reference evidence="4 5" key="1">
    <citation type="journal article" date="2013" name="Int. J. Syst. Evol. Microbiol.">
        <title>Marinoscillum luteum sp. nov., isolated from marine sediment.</title>
        <authorList>
            <person name="Cha I.T."/>
            <person name="Park S.J."/>
            <person name="Kim S.J."/>
            <person name="Kim J.G."/>
            <person name="Jung M.Y."/>
            <person name="Shin K.S."/>
            <person name="Kwon K.K."/>
            <person name="Yang S.H."/>
            <person name="Seo Y.S."/>
            <person name="Rhee S.K."/>
        </authorList>
    </citation>
    <scope>NUCLEOTIDE SEQUENCE [LARGE SCALE GENOMIC DNA]</scope>
    <source>
        <strain evidence="4 5">KCTC 23939</strain>
    </source>
</reference>
<feature type="chain" id="PRO_5045773775" evidence="2">
    <location>
        <begin position="24"/>
        <end position="175"/>
    </location>
</feature>
<dbReference type="RefSeq" id="WP_221413295.1">
    <property type="nucleotide sequence ID" value="NZ_JBIPKE010000020.1"/>
</dbReference>
<sequence length="175" mass="20345">MKKLMKNLFVYLILILSGSIVHAQEIEWLSFEEAVAKSKEEPRKLLIDIYTDWCGWCKKMDRDAYANTHVAEYISKNFYAVKFNAEQTESIEFDGHTFKFIPQGKRGVHELAAALTNNKLSYPTTVFMDENLRIIQPIPGYMNAKSLDPILKYIGGDKFKNTKWEDFQKNYQSSL</sequence>
<dbReference type="EMBL" id="JBIPKE010000020">
    <property type="protein sequence ID" value="MFH6985447.1"/>
    <property type="molecule type" value="Genomic_DNA"/>
</dbReference>
<evidence type="ECO:0000259" key="3">
    <source>
        <dbReference type="Pfam" id="PF03190"/>
    </source>
</evidence>
<dbReference type="PANTHER" id="PTHR15337">
    <property type="entry name" value="ANTERIOR GRADIENT PROTEIN-RELATED"/>
    <property type="match status" value="1"/>
</dbReference>
<dbReference type="SUPFAM" id="SSF52833">
    <property type="entry name" value="Thioredoxin-like"/>
    <property type="match status" value="1"/>
</dbReference>
<evidence type="ECO:0000256" key="2">
    <source>
        <dbReference type="SAM" id="SignalP"/>
    </source>
</evidence>
<feature type="signal peptide" evidence="2">
    <location>
        <begin position="1"/>
        <end position="23"/>
    </location>
</feature>
<organism evidence="4 5">
    <name type="scientific">Marinoscillum luteum</name>
    <dbReference type="NCBI Taxonomy" id="861051"/>
    <lineage>
        <taxon>Bacteria</taxon>
        <taxon>Pseudomonadati</taxon>
        <taxon>Bacteroidota</taxon>
        <taxon>Cytophagia</taxon>
        <taxon>Cytophagales</taxon>
        <taxon>Reichenbachiellaceae</taxon>
        <taxon>Marinoscillum</taxon>
    </lineage>
</organism>
<evidence type="ECO:0000256" key="1">
    <source>
        <dbReference type="ARBA" id="ARBA00022729"/>
    </source>
</evidence>
<evidence type="ECO:0000313" key="4">
    <source>
        <dbReference type="EMBL" id="MFH6985447.1"/>
    </source>
</evidence>
<protein>
    <submittedName>
        <fullName evidence="4">Thioredoxin family protein</fullName>
    </submittedName>
</protein>
<dbReference type="Proteomes" id="UP001610063">
    <property type="component" value="Unassembled WGS sequence"/>
</dbReference>
<evidence type="ECO:0000313" key="5">
    <source>
        <dbReference type="Proteomes" id="UP001610063"/>
    </source>
</evidence>
<dbReference type="InterPro" id="IPR004879">
    <property type="entry name" value="Ssp411-like_TRX"/>
</dbReference>
<name>A0ABW7NDM0_9BACT</name>
<keyword evidence="5" id="KW-1185">Reference proteome</keyword>
<gene>
    <name evidence="4" type="ORF">ACHKAR_18495</name>
</gene>
<proteinExistence type="predicted"/>
<accession>A0ABW7NDM0</accession>
<dbReference type="InterPro" id="IPR036249">
    <property type="entry name" value="Thioredoxin-like_sf"/>
</dbReference>
<feature type="domain" description="Spermatogenesis-associated protein 20-like TRX" evidence="3">
    <location>
        <begin position="24"/>
        <end position="92"/>
    </location>
</feature>
<dbReference type="PANTHER" id="PTHR15337:SF11">
    <property type="entry name" value="THIOREDOXIN DOMAIN-CONTAINING PROTEIN"/>
    <property type="match status" value="1"/>
</dbReference>
<dbReference type="Pfam" id="PF03190">
    <property type="entry name" value="Thioredox_DsbH"/>
    <property type="match status" value="1"/>
</dbReference>
<comment type="caution">
    <text evidence="4">The sequence shown here is derived from an EMBL/GenBank/DDBJ whole genome shotgun (WGS) entry which is preliminary data.</text>
</comment>
<dbReference type="Gene3D" id="3.40.30.10">
    <property type="entry name" value="Glutaredoxin"/>
    <property type="match status" value="1"/>
</dbReference>